<evidence type="ECO:0000313" key="2">
    <source>
        <dbReference type="Proteomes" id="UP000248817"/>
    </source>
</evidence>
<reference evidence="1 2" key="1">
    <citation type="submission" date="2018-02" db="EMBL/GenBank/DDBJ databases">
        <title>The genomes of Aspergillus section Nigri reveals drivers in fungal speciation.</title>
        <authorList>
            <consortium name="DOE Joint Genome Institute"/>
            <person name="Vesth T.C."/>
            <person name="Nybo J."/>
            <person name="Theobald S."/>
            <person name="Brandl J."/>
            <person name="Frisvad J.C."/>
            <person name="Nielsen K.F."/>
            <person name="Lyhne E.K."/>
            <person name="Kogle M.E."/>
            <person name="Kuo A."/>
            <person name="Riley R."/>
            <person name="Clum A."/>
            <person name="Nolan M."/>
            <person name="Lipzen A."/>
            <person name="Salamov A."/>
            <person name="Henrissat B."/>
            <person name="Wiebenga A."/>
            <person name="De vries R.P."/>
            <person name="Grigoriev I.V."/>
            <person name="Mortensen U.H."/>
            <person name="Andersen M.R."/>
            <person name="Baker S.E."/>
        </authorList>
    </citation>
    <scope>NUCLEOTIDE SEQUENCE [LARGE SCALE GENOMIC DNA]</scope>
    <source>
        <strain evidence="1 2">CBS 114.80</strain>
    </source>
</reference>
<name>A0A2V5IFP0_9EURO</name>
<gene>
    <name evidence="1" type="ORF">BP00DRAFT_424681</name>
</gene>
<accession>A0A2V5IFP0</accession>
<dbReference type="Proteomes" id="UP000248817">
    <property type="component" value="Unassembled WGS sequence"/>
</dbReference>
<proteinExistence type="predicted"/>
<evidence type="ECO:0000313" key="1">
    <source>
        <dbReference type="EMBL" id="PYI32863.1"/>
    </source>
</evidence>
<dbReference type="EMBL" id="KZ825489">
    <property type="protein sequence ID" value="PYI32863.1"/>
    <property type="molecule type" value="Genomic_DNA"/>
</dbReference>
<sequence length="53" mass="5865">MCLSLISSDRRKMQRSPESLFPYYNIEAVGPEVHASGPGQVSVYTRMASCTNV</sequence>
<organism evidence="1 2">
    <name type="scientific">Aspergillus indologenus CBS 114.80</name>
    <dbReference type="NCBI Taxonomy" id="1450541"/>
    <lineage>
        <taxon>Eukaryota</taxon>
        <taxon>Fungi</taxon>
        <taxon>Dikarya</taxon>
        <taxon>Ascomycota</taxon>
        <taxon>Pezizomycotina</taxon>
        <taxon>Eurotiomycetes</taxon>
        <taxon>Eurotiomycetidae</taxon>
        <taxon>Eurotiales</taxon>
        <taxon>Aspergillaceae</taxon>
        <taxon>Aspergillus</taxon>
        <taxon>Aspergillus subgen. Circumdati</taxon>
    </lineage>
</organism>
<keyword evidence="2" id="KW-1185">Reference proteome</keyword>
<dbReference type="AlphaFoldDB" id="A0A2V5IFP0"/>
<protein>
    <submittedName>
        <fullName evidence="1">Uncharacterized protein</fullName>
    </submittedName>
</protein>